<organism evidence="2 3">
    <name type="scientific">Flagellimonas marina</name>
    <dbReference type="NCBI Taxonomy" id="1775168"/>
    <lineage>
        <taxon>Bacteria</taxon>
        <taxon>Pseudomonadati</taxon>
        <taxon>Bacteroidota</taxon>
        <taxon>Flavobacteriia</taxon>
        <taxon>Flavobacteriales</taxon>
        <taxon>Flavobacteriaceae</taxon>
        <taxon>Flagellimonas</taxon>
    </lineage>
</organism>
<comment type="caution">
    <text evidence="2">The sequence shown here is derived from an EMBL/GenBank/DDBJ whole genome shotgun (WGS) entry which is preliminary data.</text>
</comment>
<keyword evidence="1" id="KW-0472">Membrane</keyword>
<feature type="transmembrane region" description="Helical" evidence="1">
    <location>
        <begin position="12"/>
        <end position="31"/>
    </location>
</feature>
<keyword evidence="3" id="KW-1185">Reference proteome</keyword>
<name>A0ABV8PKV0_9FLAO</name>
<dbReference type="EMBL" id="JBHSCL010000004">
    <property type="protein sequence ID" value="MFC4219866.1"/>
    <property type="molecule type" value="Genomic_DNA"/>
</dbReference>
<dbReference type="RefSeq" id="WP_366589923.1">
    <property type="nucleotide sequence ID" value="NZ_JBHSCL010000004.1"/>
</dbReference>
<feature type="transmembrane region" description="Helical" evidence="1">
    <location>
        <begin position="43"/>
        <end position="62"/>
    </location>
</feature>
<dbReference type="InterPro" id="IPR025250">
    <property type="entry name" value="DUF4199"/>
</dbReference>
<dbReference type="Pfam" id="PF13858">
    <property type="entry name" value="DUF4199"/>
    <property type="match status" value="1"/>
</dbReference>
<protein>
    <submittedName>
        <fullName evidence="2">DUF4199 domain-containing protein</fullName>
    </submittedName>
</protein>
<feature type="transmembrane region" description="Helical" evidence="1">
    <location>
        <begin position="144"/>
        <end position="166"/>
    </location>
</feature>
<accession>A0ABV8PKV0</accession>
<gene>
    <name evidence="2" type="ORF">ACFOWS_06970</name>
</gene>
<evidence type="ECO:0000256" key="1">
    <source>
        <dbReference type="SAM" id="Phobius"/>
    </source>
</evidence>
<proteinExistence type="predicted"/>
<evidence type="ECO:0000313" key="3">
    <source>
        <dbReference type="Proteomes" id="UP001595841"/>
    </source>
</evidence>
<keyword evidence="1" id="KW-1133">Transmembrane helix</keyword>
<feature type="transmembrane region" description="Helical" evidence="1">
    <location>
        <begin position="74"/>
        <end position="96"/>
    </location>
</feature>
<sequence length="173" mass="19291">MEEQQPKATKFMLNYGLILGLVSIVFNVMLYTQKMHYEMSTPVIVISILLTAAAIFLGTNAYKKANGGFLKISEALKIAVGIALVSTIISLIYQYLLINFIEPDFMDKAFEIAKPKAFEQNPSMTEEQWEQGVAMQKSMGWLRYPIGLIFGCVIGLVLGLISGLILKKSKPEF</sequence>
<dbReference type="Proteomes" id="UP001595841">
    <property type="component" value="Unassembled WGS sequence"/>
</dbReference>
<keyword evidence="1" id="KW-0812">Transmembrane</keyword>
<evidence type="ECO:0000313" key="2">
    <source>
        <dbReference type="EMBL" id="MFC4219866.1"/>
    </source>
</evidence>
<reference evidence="3" key="1">
    <citation type="journal article" date="2019" name="Int. J. Syst. Evol. Microbiol.">
        <title>The Global Catalogue of Microorganisms (GCM) 10K type strain sequencing project: providing services to taxonomists for standard genome sequencing and annotation.</title>
        <authorList>
            <consortium name="The Broad Institute Genomics Platform"/>
            <consortium name="The Broad Institute Genome Sequencing Center for Infectious Disease"/>
            <person name="Wu L."/>
            <person name="Ma J."/>
        </authorList>
    </citation>
    <scope>NUCLEOTIDE SEQUENCE [LARGE SCALE GENOMIC DNA]</scope>
    <source>
        <strain evidence="3">CGMCC 1.15774</strain>
    </source>
</reference>